<dbReference type="GeneID" id="97241625"/>
<dbReference type="InterPro" id="IPR051673">
    <property type="entry name" value="SSDNA_exonuclease_RecJ"/>
</dbReference>
<evidence type="ECO:0000313" key="10">
    <source>
        <dbReference type="Proteomes" id="UP000075787"/>
    </source>
</evidence>
<evidence type="ECO:0000256" key="2">
    <source>
        <dbReference type="ARBA" id="ARBA00019841"/>
    </source>
</evidence>
<dbReference type="InterPro" id="IPR001667">
    <property type="entry name" value="DDH_dom"/>
</dbReference>
<dbReference type="PANTHER" id="PTHR30255">
    <property type="entry name" value="SINGLE-STRANDED-DNA-SPECIFIC EXONUCLEASE RECJ"/>
    <property type="match status" value="1"/>
</dbReference>
<evidence type="ECO:0000256" key="3">
    <source>
        <dbReference type="ARBA" id="ARBA00022722"/>
    </source>
</evidence>
<dbReference type="InterPro" id="IPR038763">
    <property type="entry name" value="DHH_sf"/>
</dbReference>
<proteinExistence type="inferred from homology"/>
<dbReference type="Pfam" id="PF17768">
    <property type="entry name" value="RecJ_OB"/>
    <property type="match status" value="1"/>
</dbReference>
<evidence type="ECO:0000256" key="4">
    <source>
        <dbReference type="ARBA" id="ARBA00022801"/>
    </source>
</evidence>
<dbReference type="GO" id="GO:0006281">
    <property type="term" value="P:DNA repair"/>
    <property type="evidence" value="ECO:0007669"/>
    <property type="project" value="InterPro"/>
</dbReference>
<keyword evidence="5 9" id="KW-0269">Exonuclease</keyword>
<dbReference type="Pfam" id="PF01368">
    <property type="entry name" value="DHH"/>
    <property type="match status" value="1"/>
</dbReference>
<evidence type="ECO:0000259" key="6">
    <source>
        <dbReference type="Pfam" id="PF01368"/>
    </source>
</evidence>
<evidence type="ECO:0000256" key="1">
    <source>
        <dbReference type="ARBA" id="ARBA00005915"/>
    </source>
</evidence>
<dbReference type="AlphaFoldDB" id="A0A161R8C4"/>
<dbReference type="Pfam" id="PF02272">
    <property type="entry name" value="DHHA1"/>
    <property type="match status" value="1"/>
</dbReference>
<evidence type="ECO:0000313" key="9">
    <source>
        <dbReference type="EMBL" id="KYO57573.1"/>
    </source>
</evidence>
<accession>A0A161R8C4</accession>
<dbReference type="Gene3D" id="3.10.310.30">
    <property type="match status" value="1"/>
</dbReference>
<evidence type="ECO:0000259" key="8">
    <source>
        <dbReference type="Pfam" id="PF17768"/>
    </source>
</evidence>
<dbReference type="Proteomes" id="UP000075787">
    <property type="component" value="Unassembled WGS sequence"/>
</dbReference>
<dbReference type="GO" id="GO:0008409">
    <property type="term" value="F:5'-3' exonuclease activity"/>
    <property type="evidence" value="ECO:0007669"/>
    <property type="project" value="InterPro"/>
</dbReference>
<feature type="domain" description="RecJ OB" evidence="8">
    <location>
        <begin position="483"/>
        <end position="591"/>
    </location>
</feature>
<dbReference type="Gene3D" id="3.90.1640.30">
    <property type="match status" value="1"/>
</dbReference>
<dbReference type="InterPro" id="IPR003156">
    <property type="entry name" value="DHHA1_dom"/>
</dbReference>
<feature type="domain" description="DDH" evidence="6">
    <location>
        <begin position="97"/>
        <end position="255"/>
    </location>
</feature>
<comment type="caution">
    <text evidence="9">The sequence shown here is derived from an EMBL/GenBank/DDBJ whole genome shotgun (WGS) entry which is preliminary data.</text>
</comment>
<dbReference type="EMBL" id="LPZR01000013">
    <property type="protein sequence ID" value="KYO57573.1"/>
    <property type="molecule type" value="Genomic_DNA"/>
</dbReference>
<name>A0A161R8C4_9PROT</name>
<sequence length="596" mass="62196">MDVLLRDAAVLGVERSLGGRRWETRLADQRLGLALAQRLGLPEIVGRVLAGRGVGLDDAADFLNPSLRVALPDPSHLRDMDRAVDRLAAAIAAREPIAVFGDYDVDGATSTALVTRFLRGIGVPVVVYIPDRMTEGYGPNAAAMTALAARGVRVVVTVDCGTTAFAALEAARAAHLDVVVVDHHIGEPELPAALAVVNPNRFDETSPHGQMAAVGVAFLLLVGLNRALRDGGVYDRLGVKPPDLMGLLDLVALGTVCDVVPLTGVNRAFVAQGIKVLARRRNTGLARLADIARLDEAPEAYHLGYVLGPRINAGGRVGQADLGARLLGTDDPDEATGIAMELDRLNTERREIEAAVEAEALEAAERQADAPFILVAGDGWHPGVIGIVAGRIKERFHRPVFVVAVDGTTGIGKGSGRSVPGVDLGSAVTAARQAGLLVNGGGHAMAAGLTVEVGQLVDLHGFLAERIVAQTGGEPPAPRLGLDGVLAVGGATTDLVSVLERIGPFGTGNAQPRFALSGVRILKADVVGQGHIRVIMGAEDGSRLKGMAFRAADNAIGSALLQARGMPLHVAGGLRRDRWQGRDDVQMFIDDVAAAR</sequence>
<dbReference type="OrthoDB" id="9809852at2"/>
<dbReference type="GO" id="GO:0006310">
    <property type="term" value="P:DNA recombination"/>
    <property type="evidence" value="ECO:0007669"/>
    <property type="project" value="InterPro"/>
</dbReference>
<dbReference type="SUPFAM" id="SSF64182">
    <property type="entry name" value="DHH phosphoesterases"/>
    <property type="match status" value="1"/>
</dbReference>
<evidence type="ECO:0000256" key="5">
    <source>
        <dbReference type="ARBA" id="ARBA00022839"/>
    </source>
</evidence>
<comment type="similarity">
    <text evidence="1">Belongs to the RecJ family.</text>
</comment>
<feature type="domain" description="DHHA1" evidence="7">
    <location>
        <begin position="373"/>
        <end position="459"/>
    </location>
</feature>
<keyword evidence="4" id="KW-0378">Hydrolase</keyword>
<dbReference type="NCBIfam" id="TIGR00644">
    <property type="entry name" value="recJ"/>
    <property type="match status" value="1"/>
</dbReference>
<dbReference type="RefSeq" id="WP_062761392.1">
    <property type="nucleotide sequence ID" value="NZ_CP121045.1"/>
</dbReference>
<evidence type="ECO:0000259" key="7">
    <source>
        <dbReference type="Pfam" id="PF02272"/>
    </source>
</evidence>
<organism evidence="9 10">
    <name type="scientific">Tistrella mobilis</name>
    <dbReference type="NCBI Taxonomy" id="171437"/>
    <lineage>
        <taxon>Bacteria</taxon>
        <taxon>Pseudomonadati</taxon>
        <taxon>Pseudomonadota</taxon>
        <taxon>Alphaproteobacteria</taxon>
        <taxon>Geminicoccales</taxon>
        <taxon>Geminicoccaceae</taxon>
        <taxon>Tistrella</taxon>
    </lineage>
</organism>
<keyword evidence="3" id="KW-0540">Nuclease</keyword>
<reference evidence="9 10" key="1">
    <citation type="submission" date="2015-12" db="EMBL/GenBank/DDBJ databases">
        <title>Genome sequence of Tistrella mobilis MCCC 1A02139.</title>
        <authorList>
            <person name="Lu L."/>
            <person name="Lai Q."/>
            <person name="Shao Z."/>
            <person name="Qian P."/>
        </authorList>
    </citation>
    <scope>NUCLEOTIDE SEQUENCE [LARGE SCALE GENOMIC DNA]</scope>
    <source>
        <strain evidence="9 10">MCCC 1A02139</strain>
    </source>
</reference>
<dbReference type="InterPro" id="IPR004610">
    <property type="entry name" value="RecJ"/>
</dbReference>
<dbReference type="GO" id="GO:0003676">
    <property type="term" value="F:nucleic acid binding"/>
    <property type="evidence" value="ECO:0007669"/>
    <property type="project" value="InterPro"/>
</dbReference>
<dbReference type="InterPro" id="IPR041122">
    <property type="entry name" value="RecJ_OB"/>
</dbReference>
<gene>
    <name evidence="9" type="ORF">AUP44_02165</name>
</gene>
<dbReference type="PANTHER" id="PTHR30255:SF2">
    <property type="entry name" value="SINGLE-STRANDED-DNA-SPECIFIC EXONUCLEASE RECJ"/>
    <property type="match status" value="1"/>
</dbReference>
<protein>
    <recommendedName>
        <fullName evidence="2">Single-stranded-DNA-specific exonuclease RecJ</fullName>
    </recommendedName>
</protein>